<accession>K0T674</accession>
<proteinExistence type="predicted"/>
<evidence type="ECO:0000313" key="2">
    <source>
        <dbReference type="Proteomes" id="UP000266841"/>
    </source>
</evidence>
<evidence type="ECO:0000313" key="1">
    <source>
        <dbReference type="EMBL" id="EJK74258.1"/>
    </source>
</evidence>
<sequence length="80" mass="8626">RFLSRAQIAYMATGTATDAARFVRCAPIPCPTCIQKQPTIPSGVPIQIVDQPWASYSDLIQVTCARATSGANDEHDFDLG</sequence>
<name>K0T674_THAOC</name>
<dbReference type="Proteomes" id="UP000266841">
    <property type="component" value="Unassembled WGS sequence"/>
</dbReference>
<reference evidence="1 2" key="1">
    <citation type="journal article" date="2012" name="Genome Biol.">
        <title>Genome and low-iron response of an oceanic diatom adapted to chronic iron limitation.</title>
        <authorList>
            <person name="Lommer M."/>
            <person name="Specht M."/>
            <person name="Roy A.S."/>
            <person name="Kraemer L."/>
            <person name="Andreson R."/>
            <person name="Gutowska M.A."/>
            <person name="Wolf J."/>
            <person name="Bergner S.V."/>
            <person name="Schilhabel M.B."/>
            <person name="Klostermeier U.C."/>
            <person name="Beiko R.G."/>
            <person name="Rosenstiel P."/>
            <person name="Hippler M."/>
            <person name="Laroche J."/>
        </authorList>
    </citation>
    <scope>NUCLEOTIDE SEQUENCE [LARGE SCALE GENOMIC DNA]</scope>
    <source>
        <strain evidence="1 2">CCMP1005</strain>
    </source>
</reference>
<gene>
    <name evidence="1" type="ORF">THAOC_04070</name>
</gene>
<organism evidence="1 2">
    <name type="scientific">Thalassiosira oceanica</name>
    <name type="common">Marine diatom</name>
    <dbReference type="NCBI Taxonomy" id="159749"/>
    <lineage>
        <taxon>Eukaryota</taxon>
        <taxon>Sar</taxon>
        <taxon>Stramenopiles</taxon>
        <taxon>Ochrophyta</taxon>
        <taxon>Bacillariophyta</taxon>
        <taxon>Coscinodiscophyceae</taxon>
        <taxon>Thalassiosirophycidae</taxon>
        <taxon>Thalassiosirales</taxon>
        <taxon>Thalassiosiraceae</taxon>
        <taxon>Thalassiosira</taxon>
    </lineage>
</organism>
<comment type="caution">
    <text evidence="1">The sequence shown here is derived from an EMBL/GenBank/DDBJ whole genome shotgun (WGS) entry which is preliminary data.</text>
</comment>
<feature type="non-terminal residue" evidence="1">
    <location>
        <position position="1"/>
    </location>
</feature>
<protein>
    <submittedName>
        <fullName evidence="1">Uncharacterized protein</fullName>
    </submittedName>
</protein>
<keyword evidence="2" id="KW-1185">Reference proteome</keyword>
<dbReference type="EMBL" id="AGNL01003830">
    <property type="protein sequence ID" value="EJK74258.1"/>
    <property type="molecule type" value="Genomic_DNA"/>
</dbReference>
<dbReference type="AlphaFoldDB" id="K0T674"/>